<keyword evidence="3" id="KW-0238">DNA-binding</keyword>
<dbReference type="Gene3D" id="3.40.190.290">
    <property type="match status" value="1"/>
</dbReference>
<evidence type="ECO:0000256" key="4">
    <source>
        <dbReference type="ARBA" id="ARBA00023163"/>
    </source>
</evidence>
<dbReference type="OrthoDB" id="7506954at2"/>
<dbReference type="InterPro" id="IPR005119">
    <property type="entry name" value="LysR_subst-bd"/>
</dbReference>
<organism evidence="6 7">
    <name type="scientific">Skermanella aerolata</name>
    <dbReference type="NCBI Taxonomy" id="393310"/>
    <lineage>
        <taxon>Bacteria</taxon>
        <taxon>Pseudomonadati</taxon>
        <taxon>Pseudomonadota</taxon>
        <taxon>Alphaproteobacteria</taxon>
        <taxon>Rhodospirillales</taxon>
        <taxon>Azospirillaceae</taxon>
        <taxon>Skermanella</taxon>
    </lineage>
</organism>
<dbReference type="AlphaFoldDB" id="A0A512DI36"/>
<comment type="caution">
    <text evidence="6">The sequence shown here is derived from an EMBL/GenBank/DDBJ whole genome shotgun (WGS) entry which is preliminary data.</text>
</comment>
<dbReference type="InterPro" id="IPR000847">
    <property type="entry name" value="LysR_HTH_N"/>
</dbReference>
<protein>
    <submittedName>
        <fullName evidence="6">Protein GbuR</fullName>
    </submittedName>
</protein>
<dbReference type="PANTHER" id="PTHR30126:SF98">
    <property type="entry name" value="HTH-TYPE TRANSCRIPTIONAL ACTIVATOR BAUR"/>
    <property type="match status" value="1"/>
</dbReference>
<dbReference type="InterPro" id="IPR036388">
    <property type="entry name" value="WH-like_DNA-bd_sf"/>
</dbReference>
<keyword evidence="2" id="KW-0805">Transcription regulation</keyword>
<evidence type="ECO:0000256" key="3">
    <source>
        <dbReference type="ARBA" id="ARBA00023125"/>
    </source>
</evidence>
<dbReference type="PANTHER" id="PTHR30126">
    <property type="entry name" value="HTH-TYPE TRANSCRIPTIONAL REGULATOR"/>
    <property type="match status" value="1"/>
</dbReference>
<comment type="similarity">
    <text evidence="1">Belongs to the LysR transcriptional regulatory family.</text>
</comment>
<feature type="domain" description="HTH lysR-type" evidence="5">
    <location>
        <begin position="7"/>
        <end position="64"/>
    </location>
</feature>
<gene>
    <name evidence="6" type="primary">gbuR</name>
    <name evidence="6" type="ORF">SAE02_02970</name>
</gene>
<dbReference type="GO" id="GO:0003700">
    <property type="term" value="F:DNA-binding transcription factor activity"/>
    <property type="evidence" value="ECO:0007669"/>
    <property type="project" value="InterPro"/>
</dbReference>
<keyword evidence="7" id="KW-1185">Reference proteome</keyword>
<dbReference type="Pfam" id="PF00126">
    <property type="entry name" value="HTH_1"/>
    <property type="match status" value="1"/>
</dbReference>
<dbReference type="SUPFAM" id="SSF46785">
    <property type="entry name" value="Winged helix' DNA-binding domain"/>
    <property type="match status" value="1"/>
</dbReference>
<dbReference type="RefSeq" id="WP_044425673.1">
    <property type="nucleotide sequence ID" value="NZ_BJYZ01000002.1"/>
</dbReference>
<dbReference type="Pfam" id="PF03466">
    <property type="entry name" value="LysR_substrate"/>
    <property type="match status" value="1"/>
</dbReference>
<dbReference type="InterPro" id="IPR036390">
    <property type="entry name" value="WH_DNA-bd_sf"/>
</dbReference>
<dbReference type="SUPFAM" id="SSF53850">
    <property type="entry name" value="Periplasmic binding protein-like II"/>
    <property type="match status" value="1"/>
</dbReference>
<dbReference type="CDD" id="cd05466">
    <property type="entry name" value="PBP2_LTTR_substrate"/>
    <property type="match status" value="1"/>
</dbReference>
<accession>A0A512DI36</accession>
<dbReference type="GO" id="GO:0000976">
    <property type="term" value="F:transcription cis-regulatory region binding"/>
    <property type="evidence" value="ECO:0007669"/>
    <property type="project" value="TreeGrafter"/>
</dbReference>
<evidence type="ECO:0000313" key="6">
    <source>
        <dbReference type="EMBL" id="GEO36149.1"/>
    </source>
</evidence>
<dbReference type="PROSITE" id="PS50931">
    <property type="entry name" value="HTH_LYSR"/>
    <property type="match status" value="1"/>
</dbReference>
<dbReference type="Proteomes" id="UP000321523">
    <property type="component" value="Unassembled WGS sequence"/>
</dbReference>
<proteinExistence type="inferred from homology"/>
<evidence type="ECO:0000256" key="2">
    <source>
        <dbReference type="ARBA" id="ARBA00023015"/>
    </source>
</evidence>
<dbReference type="EMBL" id="BJYZ01000002">
    <property type="protein sequence ID" value="GEO36149.1"/>
    <property type="molecule type" value="Genomic_DNA"/>
</dbReference>
<evidence type="ECO:0000259" key="5">
    <source>
        <dbReference type="PROSITE" id="PS50931"/>
    </source>
</evidence>
<dbReference type="Gene3D" id="1.10.10.10">
    <property type="entry name" value="Winged helix-like DNA-binding domain superfamily/Winged helix DNA-binding domain"/>
    <property type="match status" value="1"/>
</dbReference>
<name>A0A512DI36_9PROT</name>
<evidence type="ECO:0000256" key="1">
    <source>
        <dbReference type="ARBA" id="ARBA00009437"/>
    </source>
</evidence>
<sequence>MRRLDNIDLRLLRVFVTLAEADGFADAQILLNLSQSTLSTHLAALERKLGAPLCQRGRRGFRLTEFGEATYDAAKRLFAEIDAFQSRIGRDRGKLMGRLRIGIVDGVVTSPVLGIHKALARYCDYAPDVFIDLWLATPAELETAVADGSRDVVVGPMSQKVPGLTYLPIYREPHALYCGRPHPLFDVPDDRLDRGAIEEASFAVRGYQHFDDLYRANHPRPAGTVMHMEAQVMMILSGRFIGFLPCHIGDDWVGRGLMRPLKPKTYNFASSHFVVTRSADEQRALVQSFVQEIKRQAASS</sequence>
<evidence type="ECO:0000313" key="7">
    <source>
        <dbReference type="Proteomes" id="UP000321523"/>
    </source>
</evidence>
<reference evidence="6 7" key="1">
    <citation type="submission" date="2019-07" db="EMBL/GenBank/DDBJ databases">
        <title>Whole genome shotgun sequence of Skermanella aerolata NBRC 106429.</title>
        <authorList>
            <person name="Hosoyama A."/>
            <person name="Uohara A."/>
            <person name="Ohji S."/>
            <person name="Ichikawa N."/>
        </authorList>
    </citation>
    <scope>NUCLEOTIDE SEQUENCE [LARGE SCALE GENOMIC DNA]</scope>
    <source>
        <strain evidence="6 7">NBRC 106429</strain>
    </source>
</reference>
<keyword evidence="4" id="KW-0804">Transcription</keyword>